<dbReference type="AlphaFoldDB" id="A0A0M0GBH9"/>
<protein>
    <submittedName>
        <fullName evidence="2">Uncharacterized protein</fullName>
    </submittedName>
</protein>
<dbReference type="EMBL" id="LGUF01000007">
    <property type="protein sequence ID" value="KON87204.1"/>
    <property type="molecule type" value="Genomic_DNA"/>
</dbReference>
<organism evidence="2 3">
    <name type="scientific">Sporosarcina globispora</name>
    <name type="common">Bacillus globisporus</name>
    <dbReference type="NCBI Taxonomy" id="1459"/>
    <lineage>
        <taxon>Bacteria</taxon>
        <taxon>Bacillati</taxon>
        <taxon>Bacillota</taxon>
        <taxon>Bacilli</taxon>
        <taxon>Bacillales</taxon>
        <taxon>Caryophanaceae</taxon>
        <taxon>Sporosarcina</taxon>
    </lineage>
</organism>
<gene>
    <name evidence="2" type="ORF">AF332_10505</name>
</gene>
<evidence type="ECO:0000313" key="2">
    <source>
        <dbReference type="EMBL" id="KON87204.1"/>
    </source>
</evidence>
<keyword evidence="1" id="KW-1133">Transmembrane helix</keyword>
<proteinExistence type="predicted"/>
<accession>A0A0M0GBH9</accession>
<dbReference type="OrthoDB" id="2971634at2"/>
<reference evidence="3" key="1">
    <citation type="submission" date="2015-07" db="EMBL/GenBank/DDBJ databases">
        <title>Fjat-10036 dsm4.</title>
        <authorList>
            <person name="Liu B."/>
            <person name="Wang J."/>
            <person name="Zhu Y."/>
            <person name="Liu G."/>
            <person name="Chen Q."/>
            <person name="Chen Z."/>
            <person name="Lan J."/>
            <person name="Che J."/>
            <person name="Ge C."/>
            <person name="Shi H."/>
            <person name="Pan Z."/>
            <person name="Liu X."/>
        </authorList>
    </citation>
    <scope>NUCLEOTIDE SEQUENCE [LARGE SCALE GENOMIC DNA]</scope>
    <source>
        <strain evidence="3">DSM 4</strain>
    </source>
</reference>
<dbReference type="Proteomes" id="UP000037109">
    <property type="component" value="Unassembled WGS sequence"/>
</dbReference>
<keyword evidence="3" id="KW-1185">Reference proteome</keyword>
<dbReference type="PATRIC" id="fig|1459.3.peg.2237"/>
<sequence>MLFILLKLLTGFISGFLFIKFFPVSIPMGISDMVVIFVLEPAGFVLGMTFFLIAFIANAEIIRSIIEWTAWLLKNIKSLNHMNALFGPILSLLLIGAFFVLSALSPWEAFALFCFSVIYGIISLDFKKLNFAGDWFKGD</sequence>
<keyword evidence="1" id="KW-0812">Transmembrane</keyword>
<feature type="transmembrane region" description="Helical" evidence="1">
    <location>
        <begin position="12"/>
        <end position="30"/>
    </location>
</feature>
<keyword evidence="1" id="KW-0472">Membrane</keyword>
<feature type="transmembrane region" description="Helical" evidence="1">
    <location>
        <begin position="42"/>
        <end position="62"/>
    </location>
</feature>
<feature type="transmembrane region" description="Helical" evidence="1">
    <location>
        <begin position="83"/>
        <end position="103"/>
    </location>
</feature>
<dbReference type="STRING" id="1459.AF332_10505"/>
<evidence type="ECO:0000313" key="3">
    <source>
        <dbReference type="Proteomes" id="UP000037109"/>
    </source>
</evidence>
<evidence type="ECO:0000256" key="1">
    <source>
        <dbReference type="SAM" id="Phobius"/>
    </source>
</evidence>
<feature type="transmembrane region" description="Helical" evidence="1">
    <location>
        <begin position="109"/>
        <end position="126"/>
    </location>
</feature>
<name>A0A0M0GBH9_SPOGL</name>
<comment type="caution">
    <text evidence="2">The sequence shown here is derived from an EMBL/GenBank/DDBJ whole genome shotgun (WGS) entry which is preliminary data.</text>
</comment>